<dbReference type="RefSeq" id="XP_020549255.1">
    <property type="nucleotide sequence ID" value="XM_020693596.1"/>
</dbReference>
<protein>
    <submittedName>
        <fullName evidence="10">B3 domain-containing protein Os01g0723500-like</fullName>
    </submittedName>
</protein>
<keyword evidence="2" id="KW-0677">Repeat</keyword>
<name>A0A8M8UYY7_SESIN</name>
<feature type="region of interest" description="Disordered" evidence="7">
    <location>
        <begin position="115"/>
        <end position="151"/>
    </location>
</feature>
<evidence type="ECO:0000313" key="9">
    <source>
        <dbReference type="Proteomes" id="UP000504604"/>
    </source>
</evidence>
<dbReference type="SMART" id="SM01019">
    <property type="entry name" value="B3"/>
    <property type="match status" value="2"/>
</dbReference>
<dbReference type="InterPro" id="IPR039218">
    <property type="entry name" value="REM_fam"/>
</dbReference>
<evidence type="ECO:0000256" key="3">
    <source>
        <dbReference type="ARBA" id="ARBA00023015"/>
    </source>
</evidence>
<evidence type="ECO:0000256" key="7">
    <source>
        <dbReference type="SAM" id="MobiDB-lite"/>
    </source>
</evidence>
<dbReference type="OrthoDB" id="1109907at2759"/>
<feature type="domain" description="TF-B3" evidence="8">
    <location>
        <begin position="160"/>
        <end position="262"/>
    </location>
</feature>
<feature type="domain" description="TF-B3" evidence="8">
    <location>
        <begin position="5"/>
        <end position="98"/>
    </location>
</feature>
<gene>
    <name evidence="10" type="primary">LOC110011924</name>
</gene>
<keyword evidence="5" id="KW-0804">Transcription</keyword>
<evidence type="ECO:0000256" key="2">
    <source>
        <dbReference type="ARBA" id="ARBA00022737"/>
    </source>
</evidence>
<dbReference type="GO" id="GO:0005634">
    <property type="term" value="C:nucleus"/>
    <property type="evidence" value="ECO:0007669"/>
    <property type="project" value="UniProtKB-SubCell"/>
</dbReference>
<dbReference type="KEGG" id="sind:110011924"/>
<dbReference type="AlphaFoldDB" id="A0A8M8UYY7"/>
<evidence type="ECO:0000256" key="1">
    <source>
        <dbReference type="ARBA" id="ARBA00004123"/>
    </source>
</evidence>
<sequence length="272" mass="31108">MEGNPRCFFKIMMPGFQGKLNLPPAFCKKVREERSDWAIVTSRKGMWKMNVCRNPEGLISFVNGWPEFVSDHGLSVGDFVVFEHTGDLHFNAVVFDVSACNKEFVVEFKKEDPGRQVHSKYHSRNTKKEAPGRQVHSKYHSRNTKRKPDKESVISKNPYFVLTLKPSHLQKSGKVTIPANFSRSNNLNGFSSVILTDPNRREWPIKLSFQRTGQFRARMATGWVSFYASNKLQEGDVCVFEVNRSSQCNKSIMMDVKIFRAPLVHGIDSLNS</sequence>
<keyword evidence="4" id="KW-0238">DNA-binding</keyword>
<dbReference type="GO" id="GO:0003677">
    <property type="term" value="F:DNA binding"/>
    <property type="evidence" value="ECO:0007669"/>
    <property type="project" value="UniProtKB-KW"/>
</dbReference>
<dbReference type="Proteomes" id="UP000504604">
    <property type="component" value="Linkage group LG4"/>
</dbReference>
<evidence type="ECO:0000256" key="4">
    <source>
        <dbReference type="ARBA" id="ARBA00023125"/>
    </source>
</evidence>
<keyword evidence="3" id="KW-0805">Transcription regulation</keyword>
<dbReference type="Pfam" id="PF02362">
    <property type="entry name" value="B3"/>
    <property type="match status" value="2"/>
</dbReference>
<dbReference type="SUPFAM" id="SSF101936">
    <property type="entry name" value="DNA-binding pseudobarrel domain"/>
    <property type="match status" value="2"/>
</dbReference>
<keyword evidence="6" id="KW-0539">Nucleus</keyword>
<dbReference type="PROSITE" id="PS50863">
    <property type="entry name" value="B3"/>
    <property type="match status" value="2"/>
</dbReference>
<dbReference type="GeneID" id="110011924"/>
<organism evidence="9 10">
    <name type="scientific">Sesamum indicum</name>
    <name type="common">Oriental sesame</name>
    <name type="synonym">Sesamum orientale</name>
    <dbReference type="NCBI Taxonomy" id="4182"/>
    <lineage>
        <taxon>Eukaryota</taxon>
        <taxon>Viridiplantae</taxon>
        <taxon>Streptophyta</taxon>
        <taxon>Embryophyta</taxon>
        <taxon>Tracheophyta</taxon>
        <taxon>Spermatophyta</taxon>
        <taxon>Magnoliopsida</taxon>
        <taxon>eudicotyledons</taxon>
        <taxon>Gunneridae</taxon>
        <taxon>Pentapetalae</taxon>
        <taxon>asterids</taxon>
        <taxon>lamiids</taxon>
        <taxon>Lamiales</taxon>
        <taxon>Pedaliaceae</taxon>
        <taxon>Sesamum</taxon>
    </lineage>
</organism>
<accession>A0A8M8UYY7</accession>
<dbReference type="Gene3D" id="2.40.330.10">
    <property type="entry name" value="DNA-binding pseudobarrel domain"/>
    <property type="match status" value="2"/>
</dbReference>
<dbReference type="InterPro" id="IPR015300">
    <property type="entry name" value="DNA-bd_pseudobarrel_sf"/>
</dbReference>
<feature type="compositionally biased region" description="Basic residues" evidence="7">
    <location>
        <begin position="135"/>
        <end position="145"/>
    </location>
</feature>
<dbReference type="PANTHER" id="PTHR31674:SF62">
    <property type="entry name" value="B3 DOMAIN-CONTAINING PROTEIN REM14-RELATED"/>
    <property type="match status" value="1"/>
</dbReference>
<dbReference type="InterPro" id="IPR003340">
    <property type="entry name" value="B3_DNA-bd"/>
</dbReference>
<evidence type="ECO:0000256" key="5">
    <source>
        <dbReference type="ARBA" id="ARBA00023163"/>
    </source>
</evidence>
<dbReference type="CDD" id="cd10017">
    <property type="entry name" value="B3_DNA"/>
    <property type="match status" value="2"/>
</dbReference>
<comment type="subcellular location">
    <subcellularLocation>
        <location evidence="1">Nucleus</location>
    </subcellularLocation>
</comment>
<keyword evidence="9" id="KW-1185">Reference proteome</keyword>
<proteinExistence type="predicted"/>
<evidence type="ECO:0000256" key="6">
    <source>
        <dbReference type="ARBA" id="ARBA00023242"/>
    </source>
</evidence>
<reference evidence="10" key="1">
    <citation type="submission" date="2025-08" db="UniProtKB">
        <authorList>
            <consortium name="RefSeq"/>
        </authorList>
    </citation>
    <scope>IDENTIFICATION</scope>
</reference>
<evidence type="ECO:0000259" key="8">
    <source>
        <dbReference type="PROSITE" id="PS50863"/>
    </source>
</evidence>
<dbReference type="PANTHER" id="PTHR31674">
    <property type="entry name" value="B3 DOMAIN-CONTAINING PROTEIN REM-LIKE 3-RELATED"/>
    <property type="match status" value="1"/>
</dbReference>
<evidence type="ECO:0000313" key="10">
    <source>
        <dbReference type="RefSeq" id="XP_020549255.1"/>
    </source>
</evidence>